<keyword evidence="3" id="KW-0804">Transcription</keyword>
<evidence type="ECO:0000256" key="2">
    <source>
        <dbReference type="ARBA" id="ARBA00023125"/>
    </source>
</evidence>
<dbReference type="SUPFAM" id="SSF48498">
    <property type="entry name" value="Tetracyclin repressor-like, C-terminal domain"/>
    <property type="match status" value="1"/>
</dbReference>
<keyword evidence="2 4" id="KW-0238">DNA-binding</keyword>
<organism evidence="6 7">
    <name type="scientific">Paenibacillus sediminis</name>
    <dbReference type="NCBI Taxonomy" id="664909"/>
    <lineage>
        <taxon>Bacteria</taxon>
        <taxon>Bacillati</taxon>
        <taxon>Bacillota</taxon>
        <taxon>Bacilli</taxon>
        <taxon>Bacillales</taxon>
        <taxon>Paenibacillaceae</taxon>
        <taxon>Paenibacillus</taxon>
    </lineage>
</organism>
<evidence type="ECO:0000313" key="7">
    <source>
        <dbReference type="Proteomes" id="UP001519273"/>
    </source>
</evidence>
<dbReference type="InterPro" id="IPR041612">
    <property type="entry name" value="YfiR_C"/>
</dbReference>
<name>A0ABS4H3H0_9BACL</name>
<dbReference type="PANTHER" id="PTHR47506">
    <property type="entry name" value="TRANSCRIPTIONAL REGULATORY PROTEIN"/>
    <property type="match status" value="1"/>
</dbReference>
<dbReference type="EMBL" id="JAGGKP010000003">
    <property type="protein sequence ID" value="MBP1937051.1"/>
    <property type="molecule type" value="Genomic_DNA"/>
</dbReference>
<dbReference type="InterPro" id="IPR001647">
    <property type="entry name" value="HTH_TetR"/>
</dbReference>
<protein>
    <submittedName>
        <fullName evidence="6">AcrR family transcriptional regulator</fullName>
    </submittedName>
</protein>
<dbReference type="Gene3D" id="1.10.10.60">
    <property type="entry name" value="Homeodomain-like"/>
    <property type="match status" value="1"/>
</dbReference>
<evidence type="ECO:0000259" key="5">
    <source>
        <dbReference type="PROSITE" id="PS50977"/>
    </source>
</evidence>
<dbReference type="PRINTS" id="PR00455">
    <property type="entry name" value="HTHTETR"/>
</dbReference>
<dbReference type="InterPro" id="IPR009057">
    <property type="entry name" value="Homeodomain-like_sf"/>
</dbReference>
<sequence length="207" mass="24438">MPKITDQKKDAVRMDILNTARNVFIQKGYEAATMKDIVTSSGRSFGGVYLYYSNKEDVFLDLLRRQYEDMALDFASEKQMSAWCRFEQFMGEQERRVKEVDSGLAPCMYEYFIVGRREEGRRKLIEDRYQAVYGSIFTFIYDGVQRGELHPSQPVETFVHWLISFMDGIFLESIINGFERIELVKQFDFLRTVCRSILKPIELEEYQ</sequence>
<proteinExistence type="predicted"/>
<keyword evidence="7" id="KW-1185">Reference proteome</keyword>
<keyword evidence="1" id="KW-0805">Transcription regulation</keyword>
<evidence type="ECO:0000256" key="3">
    <source>
        <dbReference type="ARBA" id="ARBA00023163"/>
    </source>
</evidence>
<dbReference type="PANTHER" id="PTHR47506:SF6">
    <property type="entry name" value="HTH-TYPE TRANSCRIPTIONAL REPRESSOR NEMR"/>
    <property type="match status" value="1"/>
</dbReference>
<feature type="DNA-binding region" description="H-T-H motif" evidence="4">
    <location>
        <begin position="33"/>
        <end position="52"/>
    </location>
</feature>
<dbReference type="Gene3D" id="1.10.357.10">
    <property type="entry name" value="Tetracycline Repressor, domain 2"/>
    <property type="match status" value="1"/>
</dbReference>
<reference evidence="6 7" key="1">
    <citation type="submission" date="2021-03" db="EMBL/GenBank/DDBJ databases">
        <title>Genomic Encyclopedia of Type Strains, Phase IV (KMG-IV): sequencing the most valuable type-strain genomes for metagenomic binning, comparative biology and taxonomic classification.</title>
        <authorList>
            <person name="Goeker M."/>
        </authorList>
    </citation>
    <scope>NUCLEOTIDE SEQUENCE [LARGE SCALE GENOMIC DNA]</scope>
    <source>
        <strain evidence="6 7">DSM 23491</strain>
    </source>
</reference>
<gene>
    <name evidence="6" type="ORF">J2Z20_001933</name>
</gene>
<dbReference type="Pfam" id="PF00440">
    <property type="entry name" value="TetR_N"/>
    <property type="match status" value="1"/>
</dbReference>
<comment type="caution">
    <text evidence="6">The sequence shown here is derived from an EMBL/GenBank/DDBJ whole genome shotgun (WGS) entry which is preliminary data.</text>
</comment>
<dbReference type="Pfam" id="PF17922">
    <property type="entry name" value="TetR_C_17"/>
    <property type="match status" value="1"/>
</dbReference>
<dbReference type="InterPro" id="IPR036271">
    <property type="entry name" value="Tet_transcr_reg_TetR-rel_C_sf"/>
</dbReference>
<evidence type="ECO:0000313" key="6">
    <source>
        <dbReference type="EMBL" id="MBP1937051.1"/>
    </source>
</evidence>
<dbReference type="Proteomes" id="UP001519273">
    <property type="component" value="Unassembled WGS sequence"/>
</dbReference>
<evidence type="ECO:0000256" key="1">
    <source>
        <dbReference type="ARBA" id="ARBA00023015"/>
    </source>
</evidence>
<feature type="domain" description="HTH tetR-type" evidence="5">
    <location>
        <begin position="10"/>
        <end position="70"/>
    </location>
</feature>
<accession>A0ABS4H3H0</accession>
<dbReference type="RefSeq" id="WP_209848744.1">
    <property type="nucleotide sequence ID" value="NZ_CBCRVE010000006.1"/>
</dbReference>
<evidence type="ECO:0000256" key="4">
    <source>
        <dbReference type="PROSITE-ProRule" id="PRU00335"/>
    </source>
</evidence>
<dbReference type="SUPFAM" id="SSF46689">
    <property type="entry name" value="Homeodomain-like"/>
    <property type="match status" value="1"/>
</dbReference>
<dbReference type="PROSITE" id="PS50977">
    <property type="entry name" value="HTH_TETR_2"/>
    <property type="match status" value="1"/>
</dbReference>